<protein>
    <recommendedName>
        <fullName evidence="1">N(4)-bis(aminopropyl)spermidine synthase</fullName>
        <ecNumber evidence="1">2.5.1.128</ecNumber>
    </recommendedName>
    <alternativeName>
        <fullName evidence="1">Branched-chain polyamine synthase A</fullName>
    </alternativeName>
</protein>
<dbReference type="Gene3D" id="1.10.10.10">
    <property type="entry name" value="Winged helix-like DNA-binding domain superfamily/Winged helix DNA-binding domain"/>
    <property type="match status" value="1"/>
</dbReference>
<dbReference type="InterPro" id="IPR051720">
    <property type="entry name" value="rRNA_MeTrfase/Polyamine_Synth"/>
</dbReference>
<evidence type="ECO:0000313" key="3">
    <source>
        <dbReference type="EMBL" id="AMA75926.1"/>
    </source>
</evidence>
<dbReference type="GO" id="GO:0006596">
    <property type="term" value="P:polyamine biosynthetic process"/>
    <property type="evidence" value="ECO:0007669"/>
    <property type="project" value="UniProtKB-UniRule"/>
</dbReference>
<comment type="catalytic activity">
    <reaction evidence="1">
        <text>2 S-adenosyl 3-(methylsulfanyl)propylamine + spermidine = N(4)-bis(aminopropyl)spermidine + 2 S-methyl-5'-thioadenosine + 2 H(+)</text>
        <dbReference type="Rhea" id="RHEA:44132"/>
        <dbReference type="ChEBI" id="CHEBI:15378"/>
        <dbReference type="ChEBI" id="CHEBI:17509"/>
        <dbReference type="ChEBI" id="CHEBI:57443"/>
        <dbReference type="ChEBI" id="CHEBI:57834"/>
        <dbReference type="ChEBI" id="CHEBI:82771"/>
        <dbReference type="EC" id="2.5.1.128"/>
    </reaction>
</comment>
<evidence type="ECO:0000313" key="4">
    <source>
        <dbReference type="Proteomes" id="UP000061630"/>
    </source>
</evidence>
<reference evidence="3 4" key="1">
    <citation type="submission" date="2016-01" db="EMBL/GenBank/DDBJ databases">
        <title>Genome sequence of Thermus parvatiensis, a thermophile isolated from a hot water spring.</title>
        <authorList>
            <person name="Tripathi C."/>
            <person name="Lal R."/>
        </authorList>
    </citation>
    <scope>NUCLEOTIDE SEQUENCE [LARGE SCALE GENOMIC DNA]</scope>
    <source>
        <strain evidence="3 4">RL</strain>
    </source>
</reference>
<accession>A0A0X8D7S2</accession>
<dbReference type="AlphaFoldDB" id="A0A0X8D7S2"/>
<sequence length="353" mass="39222">METAGKGVSVNKEALVQVAEEVRQATGLPVGWRDVERTLGALRATRDLWEVVRLSRVPLRFLVPIWESLARRGLLRVEEGLDLLAEVPAPRPGEAACSACEGRGLVGERLPGRAAERFLAWAKGRPEAIQDFDQGYVTPESTLARVALAWSWGDLEGKEVLVLGDDDLTGLAAALTGLPKRVVVLDADPRIVRFLERAAKAEGLPLEAHVHDLREPLPEAWVHAFHTFFTDPVEGPLGLQAFVGRGLLALEGEGCAGYVGLTHVEASLAKWADFQRFLLENGAVITELRDGFHVYENWGYIEQMRAWSWLPVKRRPEKPWYTSALIRLELLRRADLENARVEGDLQDEEASTY</sequence>
<keyword evidence="1" id="KW-0620">Polyamine biosynthesis</keyword>
<dbReference type="Pfam" id="PF01861">
    <property type="entry name" value="BpsA_C"/>
    <property type="match status" value="1"/>
</dbReference>
<dbReference type="HAMAP" id="MF_01947">
    <property type="entry name" value="Aminopropyltransf_BpsA"/>
    <property type="match status" value="1"/>
</dbReference>
<dbReference type="GO" id="GO:0016765">
    <property type="term" value="F:transferase activity, transferring alkyl or aryl (other than methyl) groups"/>
    <property type="evidence" value="ECO:0007669"/>
    <property type="project" value="UniProtKB-UniRule"/>
</dbReference>
<gene>
    <name evidence="1" type="primary">bpsA</name>
    <name evidence="3" type="ORF">AV541_07995</name>
</gene>
<comment type="function">
    <text evidence="1">Involved in the biosynthesis of branched-chain polyamines, which support the growth of thermophiles under high-temperature conditions. Catalyzes the sequential condensation of spermidine with the aminopropyl groups of decarboxylated S-adenosylmethionines to produce N(4)-bis(aminopropyl)spermidine via N(4)-aminopropylspermidine.</text>
</comment>
<feature type="domain" description="N(4)-bis(aminopropyl)spermidine synthase C-terminal" evidence="2">
    <location>
        <begin position="115"/>
        <end position="352"/>
    </location>
</feature>
<dbReference type="InterPro" id="IPR029063">
    <property type="entry name" value="SAM-dependent_MTases_sf"/>
</dbReference>
<dbReference type="GO" id="GO:0005737">
    <property type="term" value="C:cytoplasm"/>
    <property type="evidence" value="ECO:0007669"/>
    <property type="project" value="UniProtKB-SubCell"/>
</dbReference>
<dbReference type="InterPro" id="IPR014435">
    <property type="entry name" value="BpsA"/>
</dbReference>
<comment type="pathway">
    <text evidence="1">Amine and polyamine biosynthesis.</text>
</comment>
<organism evidence="3 4">
    <name type="scientific">Thermus parvatiensis</name>
    <dbReference type="NCBI Taxonomy" id="456163"/>
    <lineage>
        <taxon>Bacteria</taxon>
        <taxon>Thermotogati</taxon>
        <taxon>Deinococcota</taxon>
        <taxon>Deinococci</taxon>
        <taxon>Thermales</taxon>
        <taxon>Thermaceae</taxon>
        <taxon>Thermus</taxon>
    </lineage>
</organism>
<dbReference type="EMBL" id="CP014141">
    <property type="protein sequence ID" value="AMA75926.1"/>
    <property type="molecule type" value="Genomic_DNA"/>
</dbReference>
<keyword evidence="1" id="KW-0808">Transferase</keyword>
<proteinExistence type="inferred from homology"/>
<name>A0A0X8D7S2_9DEIN</name>
<evidence type="ECO:0000259" key="2">
    <source>
        <dbReference type="Pfam" id="PF01861"/>
    </source>
</evidence>
<dbReference type="SUPFAM" id="SSF53335">
    <property type="entry name" value="S-adenosyl-L-methionine-dependent methyltransferases"/>
    <property type="match status" value="1"/>
</dbReference>
<keyword evidence="1" id="KW-0963">Cytoplasm</keyword>
<comment type="subcellular location">
    <subcellularLocation>
        <location evidence="1">Cytoplasm</location>
    </subcellularLocation>
</comment>
<dbReference type="PIRSF" id="PIRSF005895">
    <property type="entry name" value="UCP005895_mtase"/>
    <property type="match status" value="1"/>
</dbReference>
<dbReference type="PANTHER" id="PTHR23290">
    <property type="entry name" value="RRNA N6-ADENOSINE-METHYLTRANSFERASE METTL5"/>
    <property type="match status" value="1"/>
</dbReference>
<dbReference type="Proteomes" id="UP000061630">
    <property type="component" value="Chromosome"/>
</dbReference>
<comment type="similarity">
    <text evidence="1">Belongs to the branched-chain polyamine synthase family.</text>
</comment>
<dbReference type="InterPro" id="IPR002723">
    <property type="entry name" value="BpsA_C"/>
</dbReference>
<dbReference type="InterPro" id="IPR036388">
    <property type="entry name" value="WH-like_DNA-bd_sf"/>
</dbReference>
<dbReference type="KEGG" id="tpar:AV541_07995"/>
<evidence type="ECO:0000256" key="1">
    <source>
        <dbReference type="HAMAP-Rule" id="MF_01947"/>
    </source>
</evidence>
<dbReference type="PANTHER" id="PTHR23290:SF0">
    <property type="entry name" value="RRNA N6-ADENOSINE-METHYLTRANSFERASE METTL5"/>
    <property type="match status" value="1"/>
</dbReference>
<dbReference type="Gene3D" id="3.40.50.150">
    <property type="entry name" value="Vaccinia Virus protein VP39"/>
    <property type="match status" value="1"/>
</dbReference>
<dbReference type="EC" id="2.5.1.128" evidence="1"/>